<protein>
    <submittedName>
        <fullName evidence="1 4">Bm12923</fullName>
    </submittedName>
</protein>
<dbReference type="WBParaSite" id="Bm12923.1">
    <property type="protein sequence ID" value="Bm12923.1"/>
    <property type="gene ID" value="WBGene00233184"/>
</dbReference>
<dbReference type="RefSeq" id="XP_042936469.1">
    <property type="nucleotide sequence ID" value="XM_043080535.1"/>
</dbReference>
<accession>A0A4E9FII4</accession>
<evidence type="ECO:0000313" key="2">
    <source>
        <dbReference type="EMBL" id="VIO96617.1"/>
    </source>
</evidence>
<dbReference type="EMBL" id="LN857024">
    <property type="protein sequence ID" value="CTP82110.1"/>
    <property type="molecule type" value="Genomic_DNA"/>
</dbReference>
<evidence type="ECO:0000313" key="4">
    <source>
        <dbReference type="WBParaSite" id="Bm12923.1"/>
    </source>
</evidence>
<dbReference type="Proteomes" id="UP000006672">
    <property type="component" value="Unassembled WGS sequence"/>
</dbReference>
<accession>A0A0K0IWA7</accession>
<evidence type="ECO:0000313" key="3">
    <source>
        <dbReference type="Proteomes" id="UP000006672"/>
    </source>
</evidence>
<dbReference type="AlphaFoldDB" id="A0A0K0IWA7"/>
<dbReference type="WormBase" id="Bm12923">
    <property type="protein sequence ID" value="BM23301"/>
    <property type="gene ID" value="WBGene00233184"/>
</dbReference>
<name>A0A0K0IWA7_BRUMA</name>
<gene>
    <name evidence="1 4 5" type="ORF">Bm12923</name>
    <name evidence="2" type="ORF">BM_BM12923</name>
    <name evidence="1" type="ORF">BM_Bm12923</name>
</gene>
<dbReference type="GeneID" id="6104767"/>
<dbReference type="CTD" id="6104767"/>
<keyword evidence="3" id="KW-1185">Reference proteome</keyword>
<dbReference type="KEGG" id="bmy:BM_BM12923"/>
<dbReference type="OrthoDB" id="5804112at2759"/>
<evidence type="ECO:0000313" key="5">
    <source>
        <dbReference type="WormBase" id="Bm12923"/>
    </source>
</evidence>
<proteinExistence type="predicted"/>
<reference evidence="2" key="3">
    <citation type="submission" date="2019-04" db="EMBL/GenBank/DDBJ databases">
        <authorList>
            <person name="Howe K."/>
            <person name="Paulini M."/>
            <person name="Williams G."/>
        </authorList>
    </citation>
    <scope>NUCLEOTIDE SEQUENCE [LARGE SCALE GENOMIC DNA]</scope>
    <source>
        <strain evidence="2">FR3</strain>
    </source>
</reference>
<dbReference type="EMBL" id="CAAKNF010000194">
    <property type="protein sequence ID" value="VIO96617.1"/>
    <property type="molecule type" value="Genomic_DNA"/>
</dbReference>
<sequence length="46" mass="4938">MSSLRSGLACAARTDFILIADGYDGINRLSSAEILRIESAHTVNVE</sequence>
<organism evidence="3 4">
    <name type="scientific">Brugia malayi</name>
    <name type="common">Filarial nematode worm</name>
    <dbReference type="NCBI Taxonomy" id="6279"/>
    <lineage>
        <taxon>Eukaryota</taxon>
        <taxon>Metazoa</taxon>
        <taxon>Ecdysozoa</taxon>
        <taxon>Nematoda</taxon>
        <taxon>Chromadorea</taxon>
        <taxon>Rhabditida</taxon>
        <taxon>Spirurina</taxon>
        <taxon>Spiruromorpha</taxon>
        <taxon>Filarioidea</taxon>
        <taxon>Onchocercidae</taxon>
        <taxon>Brugia</taxon>
    </lineage>
</organism>
<dbReference type="STRING" id="6279.A0A0K0IWA7"/>
<reference evidence="1 3" key="1">
    <citation type="journal article" date="2007" name="Science">
        <title>Draft genome of the filarial nematode parasite Brugia malayi.</title>
        <authorList>
            <person name="Ghedin E."/>
            <person name="Wang S."/>
            <person name="Spiro D."/>
            <person name="Caler E."/>
            <person name="Zhao Q."/>
            <person name="Crabtree J."/>
            <person name="Allen J.E."/>
            <person name="Delcher A.L."/>
            <person name="Guiliano D.B."/>
            <person name="Miranda-Saavedra D."/>
            <person name="Angiuoli S.V."/>
            <person name="Creasy T."/>
            <person name="Amedeo P."/>
            <person name="Haas B."/>
            <person name="El-Sayed N.M."/>
            <person name="Wortman J.R."/>
            <person name="Feldblyum T."/>
            <person name="Tallon L."/>
            <person name="Schatz M."/>
            <person name="Shumway M."/>
            <person name="Koo H."/>
            <person name="Salzberg S.L."/>
            <person name="Schobel S."/>
            <person name="Pertea M."/>
            <person name="Pop M."/>
            <person name="White O."/>
            <person name="Barton G.J."/>
            <person name="Carlow C.K."/>
            <person name="Crawford M.J."/>
            <person name="Daub J."/>
            <person name="Dimmic M.W."/>
            <person name="Estes C.F."/>
            <person name="Foster J.M."/>
            <person name="Ganatra M."/>
            <person name="Gregory W.F."/>
            <person name="Johnson N.M."/>
            <person name="Jin J."/>
            <person name="Komuniecki R."/>
            <person name="Korf I."/>
            <person name="Kumar S."/>
            <person name="Laney S."/>
            <person name="Li B.W."/>
            <person name="Li W."/>
            <person name="Lindblom T.H."/>
            <person name="Lustigman S."/>
            <person name="Ma D."/>
            <person name="Maina C.V."/>
            <person name="Martin D.M."/>
            <person name="McCarter J.P."/>
            <person name="McReynolds L."/>
            <person name="Mitreva M."/>
            <person name="Nutman T.B."/>
            <person name="Parkinson J."/>
            <person name="Peregrin-Alvarez J.M."/>
            <person name="Poole C."/>
            <person name="Ren Q."/>
            <person name="Saunders L."/>
            <person name="Sluder A.E."/>
            <person name="Smith K."/>
            <person name="Stanke M."/>
            <person name="Unnasch T.R."/>
            <person name="Ware J."/>
            <person name="Wei A.D."/>
            <person name="Weil G."/>
            <person name="Williams D.J."/>
            <person name="Zhang Y."/>
            <person name="Williams S.A."/>
            <person name="Fraser-Liggett C."/>
            <person name="Slatko B."/>
            <person name="Blaxter M.L."/>
            <person name="Scott A.L."/>
        </authorList>
    </citation>
    <scope>NUCLEOTIDE SEQUENCE</scope>
    <source>
        <strain evidence="1 3">FR3</strain>
    </source>
</reference>
<reference evidence="1" key="2">
    <citation type="submission" date="2012-12" db="EMBL/GenBank/DDBJ databases">
        <authorList>
            <person name="Gao Y.W."/>
            <person name="Fan S.T."/>
            <person name="Sun H.T."/>
            <person name="Wang Z."/>
            <person name="Gao X.L."/>
            <person name="Li Y.G."/>
            <person name="Wang T.C."/>
            <person name="Zhang K."/>
            <person name="Xu W.W."/>
            <person name="Yu Z.J."/>
            <person name="Xia X.Z."/>
        </authorList>
    </citation>
    <scope>NUCLEOTIDE SEQUENCE</scope>
    <source>
        <strain evidence="1">FR3</strain>
    </source>
</reference>
<evidence type="ECO:0000313" key="1">
    <source>
        <dbReference type="EMBL" id="CTP82110.1"/>
    </source>
</evidence>
<reference evidence="4" key="4">
    <citation type="submission" date="2019-12" db="UniProtKB">
        <authorList>
            <consortium name="WormBaseParasite"/>
        </authorList>
    </citation>
    <scope>IDENTIFICATION</scope>
</reference>